<proteinExistence type="predicted"/>
<feature type="transmembrane region" description="Helical" evidence="7">
    <location>
        <begin position="383"/>
        <end position="400"/>
    </location>
</feature>
<keyword evidence="9" id="KW-1185">Reference proteome</keyword>
<evidence type="ECO:0000313" key="9">
    <source>
        <dbReference type="Proteomes" id="UP001424441"/>
    </source>
</evidence>
<name>A0ABP3R9S1_9HYPH</name>
<feature type="transmembrane region" description="Helical" evidence="7">
    <location>
        <begin position="252"/>
        <end position="276"/>
    </location>
</feature>
<keyword evidence="4 7" id="KW-1133">Transmembrane helix</keyword>
<gene>
    <name evidence="8" type="ORF">GCM10008943_21240</name>
</gene>
<evidence type="ECO:0000313" key="8">
    <source>
        <dbReference type="EMBL" id="GAA0605388.1"/>
    </source>
</evidence>
<dbReference type="Proteomes" id="UP001424441">
    <property type="component" value="Unassembled WGS sequence"/>
</dbReference>
<dbReference type="PANTHER" id="PTHR42718">
    <property type="entry name" value="MAJOR FACILITATOR SUPERFAMILY MULTIDRUG TRANSPORTER MFSC"/>
    <property type="match status" value="1"/>
</dbReference>
<evidence type="ECO:0000256" key="5">
    <source>
        <dbReference type="ARBA" id="ARBA00023136"/>
    </source>
</evidence>
<feature type="transmembrane region" description="Helical" evidence="7">
    <location>
        <begin position="282"/>
        <end position="302"/>
    </location>
</feature>
<feature type="compositionally biased region" description="Pro residues" evidence="6">
    <location>
        <begin position="36"/>
        <end position="49"/>
    </location>
</feature>
<dbReference type="Gene3D" id="1.20.1250.20">
    <property type="entry name" value="MFS general substrate transporter like domains"/>
    <property type="match status" value="1"/>
</dbReference>
<reference evidence="9" key="1">
    <citation type="journal article" date="2019" name="Int. J. Syst. Evol. Microbiol.">
        <title>The Global Catalogue of Microorganisms (GCM) 10K type strain sequencing project: providing services to taxonomists for standard genome sequencing and annotation.</title>
        <authorList>
            <consortium name="The Broad Institute Genomics Platform"/>
            <consortium name="The Broad Institute Genome Sequencing Center for Infectious Disease"/>
            <person name="Wu L."/>
            <person name="Ma J."/>
        </authorList>
    </citation>
    <scope>NUCLEOTIDE SEQUENCE [LARGE SCALE GENOMIC DNA]</scope>
    <source>
        <strain evidence="9">JCM 15115</strain>
    </source>
</reference>
<feature type="transmembrane region" description="Helical" evidence="7">
    <location>
        <begin position="412"/>
        <end position="432"/>
    </location>
</feature>
<comment type="subcellular location">
    <subcellularLocation>
        <location evidence="1">Membrane</location>
        <topology evidence="1">Multi-pass membrane protein</topology>
    </subcellularLocation>
</comment>
<evidence type="ECO:0000256" key="1">
    <source>
        <dbReference type="ARBA" id="ARBA00004141"/>
    </source>
</evidence>
<feature type="transmembrane region" description="Helical" evidence="7">
    <location>
        <begin position="60"/>
        <end position="80"/>
    </location>
</feature>
<dbReference type="EMBL" id="BAAADE010000003">
    <property type="protein sequence ID" value="GAA0605388.1"/>
    <property type="molecule type" value="Genomic_DNA"/>
</dbReference>
<dbReference type="InterPro" id="IPR036259">
    <property type="entry name" value="MFS_trans_sf"/>
</dbReference>
<comment type="caution">
    <text evidence="8">The sequence shown here is derived from an EMBL/GenBank/DDBJ whole genome shotgun (WGS) entry which is preliminary data.</text>
</comment>
<feature type="region of interest" description="Disordered" evidence="6">
    <location>
        <begin position="1"/>
        <end position="49"/>
    </location>
</feature>
<accession>A0ABP3R9S1</accession>
<dbReference type="PANTHER" id="PTHR42718:SF9">
    <property type="entry name" value="MAJOR FACILITATOR SUPERFAMILY MULTIDRUG TRANSPORTER MFSC"/>
    <property type="match status" value="1"/>
</dbReference>
<dbReference type="SUPFAM" id="SSF103473">
    <property type="entry name" value="MFS general substrate transporter"/>
    <property type="match status" value="1"/>
</dbReference>
<evidence type="ECO:0000256" key="7">
    <source>
        <dbReference type="SAM" id="Phobius"/>
    </source>
</evidence>
<keyword evidence="2" id="KW-0813">Transport</keyword>
<evidence type="ECO:0000256" key="6">
    <source>
        <dbReference type="SAM" id="MobiDB-lite"/>
    </source>
</evidence>
<dbReference type="RefSeq" id="WP_343805298.1">
    <property type="nucleotide sequence ID" value="NZ_BAAADE010000003.1"/>
</dbReference>
<keyword evidence="5 7" id="KW-0472">Membrane</keyword>
<keyword evidence="3 7" id="KW-0812">Transmembrane</keyword>
<feature type="transmembrane region" description="Helical" evidence="7">
    <location>
        <begin position="444"/>
        <end position="467"/>
    </location>
</feature>
<feature type="transmembrane region" description="Helical" evidence="7">
    <location>
        <begin position="129"/>
        <end position="146"/>
    </location>
</feature>
<feature type="transmembrane region" description="Helical" evidence="7">
    <location>
        <begin position="152"/>
        <end position="173"/>
    </location>
</feature>
<feature type="transmembrane region" description="Helical" evidence="7">
    <location>
        <begin position="539"/>
        <end position="559"/>
    </location>
</feature>
<protein>
    <submittedName>
        <fullName evidence="8">MFS transporter</fullName>
    </submittedName>
</protein>
<feature type="transmembrane region" description="Helical" evidence="7">
    <location>
        <begin position="185"/>
        <end position="210"/>
    </location>
</feature>
<feature type="transmembrane region" description="Helical" evidence="7">
    <location>
        <begin position="353"/>
        <end position="376"/>
    </location>
</feature>
<evidence type="ECO:0000256" key="3">
    <source>
        <dbReference type="ARBA" id="ARBA00022692"/>
    </source>
</evidence>
<evidence type="ECO:0000256" key="4">
    <source>
        <dbReference type="ARBA" id="ARBA00022989"/>
    </source>
</evidence>
<organism evidence="8 9">
    <name type="scientific">Paenochrobactrum glaciei</name>
    <dbReference type="NCBI Taxonomy" id="486407"/>
    <lineage>
        <taxon>Bacteria</taxon>
        <taxon>Pseudomonadati</taxon>
        <taxon>Pseudomonadota</taxon>
        <taxon>Alphaproteobacteria</taxon>
        <taxon>Hyphomicrobiales</taxon>
        <taxon>Brucellaceae</taxon>
        <taxon>Paenochrobactrum</taxon>
    </lineage>
</organism>
<feature type="transmembrane region" description="Helical" evidence="7">
    <location>
        <begin position="216"/>
        <end position="240"/>
    </location>
</feature>
<sequence>MPPLEATAKAEEALTKQSEQPIAEQSDVTDMAAPSEPAPSPEPAPASPPPFVPKPTHITLFYMLAGVLLALTQGFGMSFITINLQQIAGPMGLTQTEATWLQAAYLFPNASLTLMLFKIRAQYGLRNFAEVAIVVYALVCLAHFWVESYESALALRFVAGLAAAPMTSLGFLYTLECLPPAKKMTIGLCTALTALVVPMPLTGLISPYLLDIGQQYSIYLVELGFAMICLGLVYMLPLASPPRAKVISFLDIVSYIFLAISMGCFAVAFTVGRLYWWTEVDWIAWLIIIGIASGAIFAMIELNRTNHLVDIRWLASKEIIHFTGTLMVSRLILSEQTSGAINFLRINGMQNEQLTGVYLSIIAGAVAAALVCIKFMRPGRESTIHAIAFMLMALGSYMDSLSTSLTRPEQMYLSQFIVSFAGGIFLPPALMIGMAAAMKRGPSYILSFIVVFLAAQKVGSYFGSALYGTFVQWREQFHSFRLVSQLSSTDPLVATRLKQLSGSYGKLLTDPSQQSLQGASLLAKQVQQQAYTLAYNDSFLFTAYLSLGALACLCIHVAWRNRHKFFPQNIAETAPA</sequence>
<evidence type="ECO:0000256" key="2">
    <source>
        <dbReference type="ARBA" id="ARBA00022448"/>
    </source>
</evidence>